<evidence type="ECO:0000256" key="1">
    <source>
        <dbReference type="SAM" id="MobiDB-lite"/>
    </source>
</evidence>
<sequence>MCILQLVFSIRKPLKRRNRRRESFHTEYSSPGVDASNLLMPPLLIITHTSTPPQELDTPISHEENNMIDGEPVGSLDRNVSFKKFNDECEGYYTSPPPISFMEKHAGSDVFLLERSQCCNRPNSSPTLPPVNKLQTAEYGKTSLRCKKTDHRHHHHQV</sequence>
<organism evidence="2 3">
    <name type="scientific">Hymenolepis diminuta</name>
    <name type="common">Rat tapeworm</name>
    <dbReference type="NCBI Taxonomy" id="6216"/>
    <lineage>
        <taxon>Eukaryota</taxon>
        <taxon>Metazoa</taxon>
        <taxon>Spiralia</taxon>
        <taxon>Lophotrochozoa</taxon>
        <taxon>Platyhelminthes</taxon>
        <taxon>Cestoda</taxon>
        <taxon>Eucestoda</taxon>
        <taxon>Cyclophyllidea</taxon>
        <taxon>Hymenolepididae</taxon>
        <taxon>Hymenolepis</taxon>
    </lineage>
</organism>
<dbReference type="Proteomes" id="UP000321570">
    <property type="component" value="Unassembled WGS sequence"/>
</dbReference>
<gene>
    <name evidence="2" type="ORF">WMSIL1_LOCUS10718</name>
</gene>
<evidence type="ECO:0000313" key="2">
    <source>
        <dbReference type="EMBL" id="VUZ52149.1"/>
    </source>
</evidence>
<reference evidence="2 3" key="1">
    <citation type="submission" date="2019-07" db="EMBL/GenBank/DDBJ databases">
        <authorList>
            <person name="Jastrzebski P J."/>
            <person name="Paukszto L."/>
            <person name="Jastrzebski P J."/>
        </authorList>
    </citation>
    <scope>NUCLEOTIDE SEQUENCE [LARGE SCALE GENOMIC DNA]</scope>
    <source>
        <strain evidence="2 3">WMS-il1</strain>
    </source>
</reference>
<feature type="region of interest" description="Disordered" evidence="1">
    <location>
        <begin position="53"/>
        <end position="73"/>
    </location>
</feature>
<protein>
    <submittedName>
        <fullName evidence="2">Uncharacterized protein</fullName>
    </submittedName>
</protein>
<evidence type="ECO:0000313" key="3">
    <source>
        <dbReference type="Proteomes" id="UP000321570"/>
    </source>
</evidence>
<proteinExistence type="predicted"/>
<dbReference type="AlphaFoldDB" id="A0A564YYQ8"/>
<dbReference type="EMBL" id="CABIJS010000466">
    <property type="protein sequence ID" value="VUZ52149.1"/>
    <property type="molecule type" value="Genomic_DNA"/>
</dbReference>
<name>A0A564YYQ8_HYMDI</name>
<accession>A0A564YYQ8</accession>
<keyword evidence="3" id="KW-1185">Reference proteome</keyword>